<dbReference type="SUPFAM" id="SSF54001">
    <property type="entry name" value="Cysteine proteinases"/>
    <property type="match status" value="1"/>
</dbReference>
<dbReference type="AlphaFoldDB" id="A0A2J6WQI7"/>
<dbReference type="Pfam" id="PF07313">
    <property type="entry name" value="AmiA-like"/>
    <property type="match status" value="1"/>
</dbReference>
<dbReference type="Gene3D" id="1.10.3670.10">
    <property type="entry name" value="Putative xylanase like domain"/>
    <property type="match status" value="1"/>
</dbReference>
<protein>
    <submittedName>
        <fullName evidence="1">DUF1460 domain-containing protein</fullName>
    </submittedName>
</protein>
<evidence type="ECO:0000313" key="1">
    <source>
        <dbReference type="EMBL" id="PMP72630.1"/>
    </source>
</evidence>
<gene>
    <name evidence="1" type="ORF">C0186_00585</name>
</gene>
<organism evidence="1 2">
    <name type="scientific">Thermodesulfovibrio aggregans</name>
    <dbReference type="NCBI Taxonomy" id="86166"/>
    <lineage>
        <taxon>Bacteria</taxon>
        <taxon>Pseudomonadati</taxon>
        <taxon>Nitrospirota</taxon>
        <taxon>Thermodesulfovibrionia</taxon>
        <taxon>Thermodesulfovibrionales</taxon>
        <taxon>Thermodesulfovibrionaceae</taxon>
        <taxon>Thermodesulfovibrio</taxon>
    </lineage>
</organism>
<dbReference type="InterPro" id="IPR010846">
    <property type="entry name" value="AmiA-like"/>
</dbReference>
<proteinExistence type="predicted"/>
<sequence>MRFKTGKIYINSLLNNIKELPTERRITEISRYFLGIPYKKNSLIGSLTEEEQLVIDFEGVDCMTFIEYVEALRLSNDLNSFIENLKHVRYFDGAVDFKKRKHYFTDWNELKTVKDVTAEITEKFVTVVKELSFIDGLEPKQRIVNYIAADIIEKILFKLKTGDYCGFYTSRDCLDVTHTGIIIIDEGNVKLRHASSHKGCVIDEDFLKYAKQKEGIIIFRPEENATSS</sequence>
<dbReference type="EMBL" id="PNIO01000006">
    <property type="protein sequence ID" value="PMP72630.1"/>
    <property type="molecule type" value="Genomic_DNA"/>
</dbReference>
<accession>A0A2J6WQI7</accession>
<dbReference type="InterPro" id="IPR038765">
    <property type="entry name" value="Papain-like_cys_pep_sf"/>
</dbReference>
<dbReference type="Proteomes" id="UP000242288">
    <property type="component" value="Unassembled WGS sequence"/>
</dbReference>
<dbReference type="Gene3D" id="2.30.260.10">
    <property type="entry name" value="putative xylanase like domain"/>
    <property type="match status" value="1"/>
</dbReference>
<evidence type="ECO:0000313" key="2">
    <source>
        <dbReference type="Proteomes" id="UP000242288"/>
    </source>
</evidence>
<reference evidence="1 2" key="1">
    <citation type="submission" date="2018-01" db="EMBL/GenBank/DDBJ databases">
        <title>Metagenomic assembled genomes from two thermal pools in the Uzon Caldera, Kamchatka, Russia.</title>
        <authorList>
            <person name="Wilkins L."/>
            <person name="Ettinger C."/>
        </authorList>
    </citation>
    <scope>NUCLEOTIDE SEQUENCE [LARGE SCALE GENOMIC DNA]</scope>
    <source>
        <strain evidence="1">ZAV-04</strain>
    </source>
</reference>
<name>A0A2J6WQI7_9BACT</name>
<comment type="caution">
    <text evidence="1">The sequence shown here is derived from an EMBL/GenBank/DDBJ whole genome shotgun (WGS) entry which is preliminary data.</text>
</comment>